<evidence type="ECO:0000313" key="2">
    <source>
        <dbReference type="EMBL" id="KAG7296430.1"/>
    </source>
</evidence>
<feature type="region of interest" description="Disordered" evidence="1">
    <location>
        <begin position="1"/>
        <end position="20"/>
    </location>
</feature>
<accession>A0ABQ7PVH0</accession>
<name>A0ABQ7PVH0_PLUXY</name>
<dbReference type="Proteomes" id="UP000823941">
    <property type="component" value="Chromosome 29"/>
</dbReference>
<sequence>MRTKKVHAKNGWRPPRCTAGDGRSNNIVYNRIVTYCRLSVSALSGHSDSQESSARLINFHHEPTNDIEPIIVELDQNVQIIVTEPPAMEPAPGTSSETTQSKYRLRAVIQGYW</sequence>
<keyword evidence="3" id="KW-1185">Reference proteome</keyword>
<evidence type="ECO:0000313" key="3">
    <source>
        <dbReference type="Proteomes" id="UP000823941"/>
    </source>
</evidence>
<evidence type="ECO:0000256" key="1">
    <source>
        <dbReference type="SAM" id="MobiDB-lite"/>
    </source>
</evidence>
<proteinExistence type="predicted"/>
<feature type="compositionally biased region" description="Basic residues" evidence="1">
    <location>
        <begin position="1"/>
        <end position="10"/>
    </location>
</feature>
<dbReference type="EMBL" id="JAHIBW010000029">
    <property type="protein sequence ID" value="KAG7296430.1"/>
    <property type="molecule type" value="Genomic_DNA"/>
</dbReference>
<comment type="caution">
    <text evidence="2">The sequence shown here is derived from an EMBL/GenBank/DDBJ whole genome shotgun (WGS) entry which is preliminary data.</text>
</comment>
<protein>
    <submittedName>
        <fullName evidence="2">Uncharacterized protein</fullName>
    </submittedName>
</protein>
<reference evidence="2 3" key="1">
    <citation type="submission" date="2021-06" db="EMBL/GenBank/DDBJ databases">
        <title>A haploid diamondback moth (Plutella xylostella L.) genome assembly resolves 31 chromosomes and identifies a diamide resistance mutation.</title>
        <authorList>
            <person name="Ward C.M."/>
            <person name="Perry K.D."/>
            <person name="Baker G."/>
            <person name="Powis K."/>
            <person name="Heckel D.G."/>
            <person name="Baxter S.W."/>
        </authorList>
    </citation>
    <scope>NUCLEOTIDE SEQUENCE [LARGE SCALE GENOMIC DNA]</scope>
    <source>
        <strain evidence="2 3">LV</strain>
        <tissue evidence="2">Single pupa</tissue>
    </source>
</reference>
<gene>
    <name evidence="2" type="ORF">JYU34_021588</name>
</gene>
<organism evidence="2 3">
    <name type="scientific">Plutella xylostella</name>
    <name type="common">Diamondback moth</name>
    <name type="synonym">Plutella maculipennis</name>
    <dbReference type="NCBI Taxonomy" id="51655"/>
    <lineage>
        <taxon>Eukaryota</taxon>
        <taxon>Metazoa</taxon>
        <taxon>Ecdysozoa</taxon>
        <taxon>Arthropoda</taxon>
        <taxon>Hexapoda</taxon>
        <taxon>Insecta</taxon>
        <taxon>Pterygota</taxon>
        <taxon>Neoptera</taxon>
        <taxon>Endopterygota</taxon>
        <taxon>Lepidoptera</taxon>
        <taxon>Glossata</taxon>
        <taxon>Ditrysia</taxon>
        <taxon>Yponomeutoidea</taxon>
        <taxon>Plutellidae</taxon>
        <taxon>Plutella</taxon>
    </lineage>
</organism>